<dbReference type="RefSeq" id="WP_204031174.1">
    <property type="nucleotide sequence ID" value="NZ_BOOW01000042.1"/>
</dbReference>
<dbReference type="AlphaFoldDB" id="A0A919RPA8"/>
<dbReference type="Proteomes" id="UP000606172">
    <property type="component" value="Unassembled WGS sequence"/>
</dbReference>
<organism evidence="2 3">
    <name type="scientific">Sinosporangium siamense</name>
    <dbReference type="NCBI Taxonomy" id="1367973"/>
    <lineage>
        <taxon>Bacteria</taxon>
        <taxon>Bacillati</taxon>
        <taxon>Actinomycetota</taxon>
        <taxon>Actinomycetes</taxon>
        <taxon>Streptosporangiales</taxon>
        <taxon>Streptosporangiaceae</taxon>
        <taxon>Sinosporangium</taxon>
    </lineage>
</organism>
<dbReference type="EMBL" id="BOOW01000042">
    <property type="protein sequence ID" value="GII96149.1"/>
    <property type="molecule type" value="Genomic_DNA"/>
</dbReference>
<evidence type="ECO:0000313" key="3">
    <source>
        <dbReference type="Proteomes" id="UP000606172"/>
    </source>
</evidence>
<proteinExistence type="predicted"/>
<accession>A0A919RPA8</accession>
<evidence type="ECO:0000313" key="2">
    <source>
        <dbReference type="EMBL" id="GII96149.1"/>
    </source>
</evidence>
<name>A0A919RPA8_9ACTN</name>
<protein>
    <recommendedName>
        <fullName evidence="4">LysR substrate binding domain-containing protein</fullName>
    </recommendedName>
</protein>
<feature type="compositionally biased region" description="Low complexity" evidence="1">
    <location>
        <begin position="141"/>
        <end position="154"/>
    </location>
</feature>
<feature type="region of interest" description="Disordered" evidence="1">
    <location>
        <begin position="122"/>
        <end position="154"/>
    </location>
</feature>
<dbReference type="Gene3D" id="3.40.190.10">
    <property type="entry name" value="Periplasmic binding protein-like II"/>
    <property type="match status" value="1"/>
</dbReference>
<evidence type="ECO:0000256" key="1">
    <source>
        <dbReference type="SAM" id="MobiDB-lite"/>
    </source>
</evidence>
<comment type="caution">
    <text evidence="2">The sequence shown here is derived from an EMBL/GenBank/DDBJ whole genome shotgun (WGS) entry which is preliminary data.</text>
</comment>
<gene>
    <name evidence="2" type="ORF">Ssi02_63800</name>
</gene>
<keyword evidence="3" id="KW-1185">Reference proteome</keyword>
<sequence length="154" mass="16448">MIHETLETIDGRPALRFECTVATRSSACGGPSACRRSSSAGFPQPPTGRRRQVIPAGHPDPLSLPTIDWNERTSAETEDWCAQQPWLSAGDIRVEDDGVAMSMVGHGLGTTIVPRLSLRGAPPKVAMRPLGPDAPAVSDMSSPPRRSARQPSAR</sequence>
<evidence type="ECO:0008006" key="4">
    <source>
        <dbReference type="Google" id="ProtNLM"/>
    </source>
</evidence>
<feature type="region of interest" description="Disordered" evidence="1">
    <location>
        <begin position="29"/>
        <end position="66"/>
    </location>
</feature>
<reference evidence="2" key="1">
    <citation type="submission" date="2021-01" db="EMBL/GenBank/DDBJ databases">
        <title>Whole genome shotgun sequence of Sinosporangium siamense NBRC 109515.</title>
        <authorList>
            <person name="Komaki H."/>
            <person name="Tamura T."/>
        </authorList>
    </citation>
    <scope>NUCLEOTIDE SEQUENCE</scope>
    <source>
        <strain evidence="2">NBRC 109515</strain>
    </source>
</reference>